<sequence length="403" mass="45463">MRILMLTQYFPPESGAAQVRLKEVAKGLQANGHQVTVVTAFPNHPSGIIPPEYQGHWRMKDEVDGIPLWRTWIYPVQRGRFWKRLLNYFSFVFSSFWGLSKAGKQDILFFESPPLFLGITALIYGRFTRTKIIMNISDLWPESAVALGLVNSRWMIGAAEWLEKLLYRRSWKISCQTEGIRSSLLERGVPSHKVTFLPNGVNLDLFAPRERDEALAQKLGIKKDDFVLIYAGTMGYAQGLETVIKTAELLQEEPGICFLFVGDGTEKPMLEDLVKEKGLQNVSFVDFQPVQEMPRYFSLASASIVPLKKNKLFAGARPSKMFPALGSEVPVIYSGEGEAAELVLSSGGGVVVEPENSAELARAIVELKQNPQRLEMGKLGRKFVQEHYAWRQIIVHWLKELGM</sequence>
<dbReference type="AlphaFoldDB" id="A0A0J1FUA0"/>
<dbReference type="Gene3D" id="3.40.50.2000">
    <property type="entry name" value="Glycogen Phosphorylase B"/>
    <property type="match status" value="2"/>
</dbReference>
<name>A0A0J1FUA0_9FIRM</name>
<dbReference type="PANTHER" id="PTHR45947:SF3">
    <property type="entry name" value="SULFOQUINOVOSYL TRANSFERASE SQD2"/>
    <property type="match status" value="1"/>
</dbReference>
<dbReference type="InterPro" id="IPR028098">
    <property type="entry name" value="Glyco_trans_4-like_N"/>
</dbReference>
<keyword evidence="3" id="KW-0808">Transferase</keyword>
<evidence type="ECO:0000313" key="3">
    <source>
        <dbReference type="EMBL" id="KLU66902.1"/>
    </source>
</evidence>
<evidence type="ECO:0000313" key="4">
    <source>
        <dbReference type="Proteomes" id="UP000036356"/>
    </source>
</evidence>
<organism evidence="3 4">
    <name type="scientific">Desulfosporosinus acididurans</name>
    <dbReference type="NCBI Taxonomy" id="476652"/>
    <lineage>
        <taxon>Bacteria</taxon>
        <taxon>Bacillati</taxon>
        <taxon>Bacillota</taxon>
        <taxon>Clostridia</taxon>
        <taxon>Eubacteriales</taxon>
        <taxon>Desulfitobacteriaceae</taxon>
        <taxon>Desulfosporosinus</taxon>
    </lineage>
</organism>
<evidence type="ECO:0000259" key="2">
    <source>
        <dbReference type="Pfam" id="PF13579"/>
    </source>
</evidence>
<dbReference type="GO" id="GO:0016758">
    <property type="term" value="F:hexosyltransferase activity"/>
    <property type="evidence" value="ECO:0007669"/>
    <property type="project" value="TreeGrafter"/>
</dbReference>
<dbReference type="EMBL" id="LDZY01000003">
    <property type="protein sequence ID" value="KLU66902.1"/>
    <property type="molecule type" value="Genomic_DNA"/>
</dbReference>
<dbReference type="SUPFAM" id="SSF53756">
    <property type="entry name" value="UDP-Glycosyltransferase/glycogen phosphorylase"/>
    <property type="match status" value="1"/>
</dbReference>
<gene>
    <name evidence="3" type="primary">mgs</name>
    <name evidence="3" type="ORF">DEAC_c08360</name>
</gene>
<dbReference type="RefSeq" id="WP_047808770.1">
    <property type="nucleotide sequence ID" value="NZ_LDZY01000003.1"/>
</dbReference>
<protein>
    <submittedName>
        <fullName evidence="3">Alpha-monoglucosyldiacylglycerol synthase</fullName>
        <ecNumber evidence="3">2.4.1.-</ecNumber>
    </submittedName>
</protein>
<dbReference type="Pfam" id="PF13579">
    <property type="entry name" value="Glyco_trans_4_4"/>
    <property type="match status" value="1"/>
</dbReference>
<evidence type="ECO:0000259" key="1">
    <source>
        <dbReference type="Pfam" id="PF00534"/>
    </source>
</evidence>
<dbReference type="EC" id="2.4.1.-" evidence="3"/>
<comment type="caution">
    <text evidence="3">The sequence shown here is derived from an EMBL/GenBank/DDBJ whole genome shotgun (WGS) entry which is preliminary data.</text>
</comment>
<feature type="domain" description="Glycosyl transferase family 1" evidence="1">
    <location>
        <begin position="213"/>
        <end position="382"/>
    </location>
</feature>
<accession>A0A0J1FUA0</accession>
<dbReference type="STRING" id="476652.DEAC_c08360"/>
<keyword evidence="4" id="KW-1185">Reference proteome</keyword>
<proteinExistence type="predicted"/>
<dbReference type="Pfam" id="PF00534">
    <property type="entry name" value="Glycos_transf_1"/>
    <property type="match status" value="1"/>
</dbReference>
<keyword evidence="3" id="KW-0328">Glycosyltransferase</keyword>
<feature type="domain" description="Glycosyltransferase subfamily 4-like N-terminal" evidence="2">
    <location>
        <begin position="15"/>
        <end position="200"/>
    </location>
</feature>
<dbReference type="InterPro" id="IPR001296">
    <property type="entry name" value="Glyco_trans_1"/>
</dbReference>
<dbReference type="PATRIC" id="fig|476652.3.peg.857"/>
<dbReference type="PANTHER" id="PTHR45947">
    <property type="entry name" value="SULFOQUINOVOSYL TRANSFERASE SQD2"/>
    <property type="match status" value="1"/>
</dbReference>
<dbReference type="Proteomes" id="UP000036356">
    <property type="component" value="Unassembled WGS sequence"/>
</dbReference>
<reference evidence="3 4" key="1">
    <citation type="submission" date="2015-06" db="EMBL/GenBank/DDBJ databases">
        <title>Draft genome of the moderately acidophilic sulfate reducer Candidatus Desulfosporosinus acididurans strain M1.</title>
        <authorList>
            <person name="Poehlein A."/>
            <person name="Petzsch P."/>
            <person name="Johnson B.D."/>
            <person name="Schloemann M."/>
            <person name="Daniel R."/>
            <person name="Muehling M."/>
        </authorList>
    </citation>
    <scope>NUCLEOTIDE SEQUENCE [LARGE SCALE GENOMIC DNA]</scope>
    <source>
        <strain evidence="3 4">M1</strain>
    </source>
</reference>
<dbReference type="InterPro" id="IPR050194">
    <property type="entry name" value="Glycosyltransferase_grp1"/>
</dbReference>
<dbReference type="CDD" id="cd03794">
    <property type="entry name" value="GT4_WbuB-like"/>
    <property type="match status" value="1"/>
</dbReference>